<evidence type="ECO:0000313" key="2">
    <source>
        <dbReference type="Proteomes" id="UP000604046"/>
    </source>
</evidence>
<protein>
    <submittedName>
        <fullName evidence="1">Uncharacterized protein</fullName>
    </submittedName>
</protein>
<dbReference type="EMBL" id="CAJNDS010001180">
    <property type="protein sequence ID" value="CAE7250826.1"/>
    <property type="molecule type" value="Genomic_DNA"/>
</dbReference>
<comment type="caution">
    <text evidence="1">The sequence shown here is derived from an EMBL/GenBank/DDBJ whole genome shotgun (WGS) entry which is preliminary data.</text>
</comment>
<dbReference type="Proteomes" id="UP000604046">
    <property type="component" value="Unassembled WGS sequence"/>
</dbReference>
<proteinExistence type="predicted"/>
<keyword evidence="2" id="KW-1185">Reference proteome</keyword>
<accession>A0A812M1Z3</accession>
<reference evidence="1" key="1">
    <citation type="submission" date="2021-02" db="EMBL/GenBank/DDBJ databases">
        <authorList>
            <person name="Dougan E. K."/>
            <person name="Rhodes N."/>
            <person name="Thang M."/>
            <person name="Chan C."/>
        </authorList>
    </citation>
    <scope>NUCLEOTIDE SEQUENCE</scope>
</reference>
<evidence type="ECO:0000313" key="1">
    <source>
        <dbReference type="EMBL" id="CAE7250826.1"/>
    </source>
</evidence>
<organism evidence="1 2">
    <name type="scientific">Symbiodinium natans</name>
    <dbReference type="NCBI Taxonomy" id="878477"/>
    <lineage>
        <taxon>Eukaryota</taxon>
        <taxon>Sar</taxon>
        <taxon>Alveolata</taxon>
        <taxon>Dinophyceae</taxon>
        <taxon>Suessiales</taxon>
        <taxon>Symbiodiniaceae</taxon>
        <taxon>Symbiodinium</taxon>
    </lineage>
</organism>
<name>A0A812M1Z3_9DINO</name>
<dbReference type="AlphaFoldDB" id="A0A812M1Z3"/>
<gene>
    <name evidence="1" type="ORF">SNAT2548_LOCUS12363</name>
</gene>
<sequence length="140" mass="15096">MEHPPTVDNLGSCQSRLPLAIRQVSRGPITWSLFHGFLAGLGLFHRADAGPAGGTRTPVRDKARSEQLVLLPGLTTSGCCEAYQTSGLQLKQIEAAKRQSDLAVSGRHAGIWKTSLPASEQVREVRGKRLTSSSSQPFFT</sequence>